<dbReference type="Proteomes" id="UP001523550">
    <property type="component" value="Unassembled WGS sequence"/>
</dbReference>
<accession>A0ABT1G9Q1</accession>
<dbReference type="RefSeq" id="WP_253449177.1">
    <property type="nucleotide sequence ID" value="NZ_JALJYF010000002.1"/>
</dbReference>
<keyword evidence="2" id="KW-1185">Reference proteome</keyword>
<dbReference type="EMBL" id="JALJYF010000002">
    <property type="protein sequence ID" value="MCP1727981.1"/>
    <property type="molecule type" value="Genomic_DNA"/>
</dbReference>
<evidence type="ECO:0008006" key="3">
    <source>
        <dbReference type="Google" id="ProtNLM"/>
    </source>
</evidence>
<organism evidence="1 2">
    <name type="scientific">Natronospira proteinivora</name>
    <dbReference type="NCBI Taxonomy" id="1807133"/>
    <lineage>
        <taxon>Bacteria</taxon>
        <taxon>Pseudomonadati</taxon>
        <taxon>Pseudomonadota</taxon>
        <taxon>Gammaproteobacteria</taxon>
        <taxon>Natronospirales</taxon>
        <taxon>Natronospiraceae</taxon>
        <taxon>Natronospira</taxon>
    </lineage>
</organism>
<evidence type="ECO:0000313" key="2">
    <source>
        <dbReference type="Proteomes" id="UP001523550"/>
    </source>
</evidence>
<dbReference type="Pfam" id="PF14255">
    <property type="entry name" value="Zn_ribbon_21"/>
    <property type="match status" value="1"/>
</dbReference>
<protein>
    <recommendedName>
        <fullName evidence="3">CPXCG motif-containing cysteine-rich protein</fullName>
    </recommendedName>
</protein>
<sequence length="62" mass="7047">MEELSSPAITCPWCFESIEIQLEPESEAGEWVEDCSVCCHPINLTLSIEPDGRWQIQADRSH</sequence>
<evidence type="ECO:0000313" key="1">
    <source>
        <dbReference type="EMBL" id="MCP1727981.1"/>
    </source>
</evidence>
<proteinExistence type="predicted"/>
<reference evidence="1 2" key="1">
    <citation type="submission" date="2022-03" db="EMBL/GenBank/DDBJ databases">
        <title>Genomic Encyclopedia of Type Strains, Phase III (KMG-III): the genomes of soil and plant-associated and newly described type strains.</title>
        <authorList>
            <person name="Whitman W."/>
        </authorList>
    </citation>
    <scope>NUCLEOTIDE SEQUENCE [LARGE SCALE GENOMIC DNA]</scope>
    <source>
        <strain evidence="1 2">BSker1</strain>
    </source>
</reference>
<dbReference type="InterPro" id="IPR025990">
    <property type="entry name" value="zinc_ribbon_bacterial"/>
</dbReference>
<comment type="caution">
    <text evidence="1">The sequence shown here is derived from an EMBL/GenBank/DDBJ whole genome shotgun (WGS) entry which is preliminary data.</text>
</comment>
<gene>
    <name evidence="1" type="ORF">J2T60_001981</name>
</gene>
<name>A0ABT1G9Q1_9GAMM</name>